<keyword evidence="1" id="KW-0732">Signal</keyword>
<organism evidence="2 3">
    <name type="scientific">Lophiostoma macrostomum CBS 122681</name>
    <dbReference type="NCBI Taxonomy" id="1314788"/>
    <lineage>
        <taxon>Eukaryota</taxon>
        <taxon>Fungi</taxon>
        <taxon>Dikarya</taxon>
        <taxon>Ascomycota</taxon>
        <taxon>Pezizomycotina</taxon>
        <taxon>Dothideomycetes</taxon>
        <taxon>Pleosporomycetidae</taxon>
        <taxon>Pleosporales</taxon>
        <taxon>Lophiostomataceae</taxon>
        <taxon>Lophiostoma</taxon>
    </lineage>
</organism>
<reference evidence="2" key="1">
    <citation type="journal article" date="2020" name="Stud. Mycol.">
        <title>101 Dothideomycetes genomes: a test case for predicting lifestyles and emergence of pathogens.</title>
        <authorList>
            <person name="Haridas S."/>
            <person name="Albert R."/>
            <person name="Binder M."/>
            <person name="Bloem J."/>
            <person name="Labutti K."/>
            <person name="Salamov A."/>
            <person name="Andreopoulos B."/>
            <person name="Baker S."/>
            <person name="Barry K."/>
            <person name="Bills G."/>
            <person name="Bluhm B."/>
            <person name="Cannon C."/>
            <person name="Castanera R."/>
            <person name="Culley D."/>
            <person name="Daum C."/>
            <person name="Ezra D."/>
            <person name="Gonzalez J."/>
            <person name="Henrissat B."/>
            <person name="Kuo A."/>
            <person name="Liang C."/>
            <person name="Lipzen A."/>
            <person name="Lutzoni F."/>
            <person name="Magnuson J."/>
            <person name="Mondo S."/>
            <person name="Nolan M."/>
            <person name="Ohm R."/>
            <person name="Pangilinan J."/>
            <person name="Park H.-J."/>
            <person name="Ramirez L."/>
            <person name="Alfaro M."/>
            <person name="Sun H."/>
            <person name="Tritt A."/>
            <person name="Yoshinaga Y."/>
            <person name="Zwiers L.-H."/>
            <person name="Turgeon B."/>
            <person name="Goodwin S."/>
            <person name="Spatafora J."/>
            <person name="Crous P."/>
            <person name="Grigoriev I."/>
        </authorList>
    </citation>
    <scope>NUCLEOTIDE SEQUENCE</scope>
    <source>
        <strain evidence="2">CBS 122681</strain>
    </source>
</reference>
<feature type="chain" id="PRO_5025525360" evidence="1">
    <location>
        <begin position="17"/>
        <end position="186"/>
    </location>
</feature>
<protein>
    <submittedName>
        <fullName evidence="2">Uncharacterized protein</fullName>
    </submittedName>
</protein>
<keyword evidence="3" id="KW-1185">Reference proteome</keyword>
<dbReference type="PROSITE" id="PS51257">
    <property type="entry name" value="PROKAR_LIPOPROTEIN"/>
    <property type="match status" value="1"/>
</dbReference>
<gene>
    <name evidence="2" type="ORF">K491DRAFT_685336</name>
</gene>
<dbReference type="Proteomes" id="UP000799324">
    <property type="component" value="Unassembled WGS sequence"/>
</dbReference>
<dbReference type="AlphaFoldDB" id="A0A6A6SJU5"/>
<name>A0A6A6SJU5_9PLEO</name>
<accession>A0A6A6SJU5</accession>
<evidence type="ECO:0000313" key="2">
    <source>
        <dbReference type="EMBL" id="KAF2647672.1"/>
    </source>
</evidence>
<evidence type="ECO:0000256" key="1">
    <source>
        <dbReference type="SAM" id="SignalP"/>
    </source>
</evidence>
<evidence type="ECO:0000313" key="3">
    <source>
        <dbReference type="Proteomes" id="UP000799324"/>
    </source>
</evidence>
<sequence>MRLLTLFATSLALAVACPPPFNDPNFFGINDTATYIQEQHDNGTSGWADSVWDWRNIHREWPRQEGKDAKTLIEYRYYDPAYKSTFTDIVNGALKMWFDKIGVAGEKSKHSLDIQEKKYSKGVLPYCRVPKSKDDRTPIWNPDVKDDTLVIKMQAGNTRAAMATLGYLHESADPEPGRHFIAIQRL</sequence>
<proteinExistence type="predicted"/>
<feature type="signal peptide" evidence="1">
    <location>
        <begin position="1"/>
        <end position="16"/>
    </location>
</feature>
<dbReference type="EMBL" id="MU004593">
    <property type="protein sequence ID" value="KAF2647672.1"/>
    <property type="molecule type" value="Genomic_DNA"/>
</dbReference>